<dbReference type="VEuPathDB" id="FungiDB:jhhlp_003925"/>
<keyword evidence="11 16" id="KW-0472">Membrane</keyword>
<feature type="transmembrane region" description="Helical" evidence="16">
    <location>
        <begin position="621"/>
        <end position="640"/>
    </location>
</feature>
<comment type="pathway">
    <text evidence="2">Protein modification; protein glycosylation.</text>
</comment>
<evidence type="ECO:0000256" key="4">
    <source>
        <dbReference type="ARBA" id="ARBA00011967"/>
    </source>
</evidence>
<dbReference type="UniPathway" id="UPA00378"/>
<feature type="transmembrane region" description="Helical" evidence="16">
    <location>
        <begin position="287"/>
        <end position="306"/>
    </location>
</feature>
<dbReference type="AlphaFoldDB" id="A0A2N3NA68"/>
<evidence type="ECO:0000256" key="6">
    <source>
        <dbReference type="ARBA" id="ARBA00022676"/>
    </source>
</evidence>
<reference evidence="17 18" key="1">
    <citation type="journal article" date="2017" name="G3 (Bethesda)">
        <title>First Draft Genome Sequence of the Pathogenic Fungus Lomentospora prolificans (Formerly Scedosporium prolificans).</title>
        <authorList>
            <person name="Luo R."/>
            <person name="Zimin A."/>
            <person name="Workman R."/>
            <person name="Fan Y."/>
            <person name="Pertea G."/>
            <person name="Grossman N."/>
            <person name="Wear M.P."/>
            <person name="Jia B."/>
            <person name="Miller H."/>
            <person name="Casadevall A."/>
            <person name="Timp W."/>
            <person name="Zhang S.X."/>
            <person name="Salzberg S.L."/>
        </authorList>
    </citation>
    <scope>NUCLEOTIDE SEQUENCE [LARGE SCALE GENOMIC DNA]</scope>
    <source>
        <strain evidence="17 18">JHH-5317</strain>
    </source>
</reference>
<dbReference type="GO" id="GO:0005789">
    <property type="term" value="C:endoplasmic reticulum membrane"/>
    <property type="evidence" value="ECO:0007669"/>
    <property type="project" value="UniProtKB-SubCell"/>
</dbReference>
<keyword evidence="8 16" id="KW-0812">Transmembrane</keyword>
<keyword evidence="9" id="KW-0256">Endoplasmic reticulum</keyword>
<evidence type="ECO:0000256" key="11">
    <source>
        <dbReference type="ARBA" id="ARBA00023136"/>
    </source>
</evidence>
<keyword evidence="10 16" id="KW-1133">Transmembrane helix</keyword>
<feature type="transmembrane region" description="Helical" evidence="16">
    <location>
        <begin position="183"/>
        <end position="208"/>
    </location>
</feature>
<evidence type="ECO:0000256" key="5">
    <source>
        <dbReference type="ARBA" id="ARBA00018512"/>
    </source>
</evidence>
<evidence type="ECO:0000256" key="10">
    <source>
        <dbReference type="ARBA" id="ARBA00022989"/>
    </source>
</evidence>
<feature type="transmembrane region" description="Helical" evidence="16">
    <location>
        <begin position="552"/>
        <end position="569"/>
    </location>
</feature>
<comment type="caution">
    <text evidence="17">The sequence shown here is derived from an EMBL/GenBank/DDBJ whole genome shotgun (WGS) entry which is preliminary data.</text>
</comment>
<dbReference type="InParanoid" id="A0A2N3NA68"/>
<dbReference type="STRING" id="41688.A0A2N3NA68"/>
<keyword evidence="18" id="KW-1185">Reference proteome</keyword>
<evidence type="ECO:0000256" key="12">
    <source>
        <dbReference type="ARBA" id="ARBA00032069"/>
    </source>
</evidence>
<feature type="transmembrane region" description="Helical" evidence="16">
    <location>
        <begin position="138"/>
        <end position="162"/>
    </location>
</feature>
<feature type="region of interest" description="Disordered" evidence="15">
    <location>
        <begin position="358"/>
        <end position="407"/>
    </location>
</feature>
<evidence type="ECO:0000256" key="9">
    <source>
        <dbReference type="ARBA" id="ARBA00022824"/>
    </source>
</evidence>
<evidence type="ECO:0000256" key="13">
    <source>
        <dbReference type="ARBA" id="ARBA00044727"/>
    </source>
</evidence>
<dbReference type="EC" id="2.4.1.256" evidence="4"/>
<name>A0A2N3NA68_9PEZI</name>
<dbReference type="EMBL" id="NLAX01000010">
    <property type="protein sequence ID" value="PKS09311.1"/>
    <property type="molecule type" value="Genomic_DNA"/>
</dbReference>
<dbReference type="GO" id="GO:0106073">
    <property type="term" value="F:dolichyl pyrophosphate Glc2Man9GlcNAc2 alpha-1,2-glucosyltransferase activity"/>
    <property type="evidence" value="ECO:0007669"/>
    <property type="project" value="UniProtKB-EC"/>
</dbReference>
<comment type="subcellular location">
    <subcellularLocation>
        <location evidence="1">Endoplasmic reticulum membrane</location>
        <topology evidence="1">Multi-pass membrane protein</topology>
    </subcellularLocation>
</comment>
<dbReference type="FunCoup" id="A0A2N3NA68">
    <property type="interactions" value="653"/>
</dbReference>
<evidence type="ECO:0000256" key="3">
    <source>
        <dbReference type="ARBA" id="ARBA00010600"/>
    </source>
</evidence>
<comment type="catalytic activity">
    <reaction evidence="14">
        <text>an alpha-D-Glc-(1-&gt;3)-alpha-D-Glc-(1-&gt;3)-alpha-D-Man-(1-&gt;2)-alpha-D-Man-(1-&gt;2)-alpha-D-Man-(1-&gt;3)-[alpha-D-Man-(1-&gt;2)-alpha-D-Man-(1-&gt;3)-[alpha-D-Man-(1-&gt;2)-alpha-D-Man-(1-&gt;6)]-alpha-D-Man-(1-&gt;6)]-beta-D-Man-(1-&gt;4)-beta-D-GlcNAc-(1-&gt;4)-alpha-D-GlcNAc-diphospho-di-trans,poly-cis-dolichol + a di-trans,poly-cis-dolichyl beta-D-glucosyl phosphate = a alpha-D-Glc-(1-&gt;2)-alpha-D-Glc-(1-&gt;3)-alpha-D-Glc-(1-&gt;3)-alpha-D-Man-(1-&gt;2)-alpha-D-Man-(1-&gt;2)-alpha-D-Man-(1-&gt;3)-[alpha-D-Man-(1-&gt;2)-alpha-D-Man-(1-&gt;3)-[alpha-D-Man-(1-&gt;2)-alpha-D-Man-(1-&gt;6)]-alpha-D-Man-(1-&gt;6)]-beta-D-Man-(1-&gt;4)-beta-D-GlcNAc-(1-&gt;4)-alpha-D-GlcNAc-diphospho-di-trans,poly-cis-dolichol + a di-trans,poly-cis-dolichyl phosphate + H(+)</text>
        <dbReference type="Rhea" id="RHEA:29543"/>
        <dbReference type="Rhea" id="RHEA-COMP:19498"/>
        <dbReference type="Rhea" id="RHEA-COMP:19502"/>
        <dbReference type="Rhea" id="RHEA-COMP:19512"/>
        <dbReference type="Rhea" id="RHEA-COMP:19522"/>
        <dbReference type="ChEBI" id="CHEBI:15378"/>
        <dbReference type="ChEBI" id="CHEBI:57525"/>
        <dbReference type="ChEBI" id="CHEBI:57683"/>
        <dbReference type="ChEBI" id="CHEBI:132522"/>
        <dbReference type="ChEBI" id="CHEBI:132523"/>
        <dbReference type="EC" id="2.4.1.256"/>
    </reaction>
    <physiologicalReaction direction="left-to-right" evidence="14">
        <dbReference type="Rhea" id="RHEA:29544"/>
    </physiologicalReaction>
</comment>
<feature type="transmembrane region" description="Helical" evidence="16">
    <location>
        <begin position="321"/>
        <end position="343"/>
    </location>
</feature>
<feature type="transmembrane region" description="Helical" evidence="16">
    <location>
        <begin position="417"/>
        <end position="435"/>
    </location>
</feature>
<evidence type="ECO:0000256" key="7">
    <source>
        <dbReference type="ARBA" id="ARBA00022679"/>
    </source>
</evidence>
<dbReference type="GO" id="GO:0006488">
    <property type="term" value="P:dolichol-linked oligosaccharide biosynthetic process"/>
    <property type="evidence" value="ECO:0007669"/>
    <property type="project" value="InterPro"/>
</dbReference>
<evidence type="ECO:0000313" key="18">
    <source>
        <dbReference type="Proteomes" id="UP000233524"/>
    </source>
</evidence>
<accession>A0A2N3NA68</accession>
<dbReference type="Pfam" id="PF04922">
    <property type="entry name" value="DIE2_ALG10"/>
    <property type="match status" value="1"/>
</dbReference>
<evidence type="ECO:0000313" key="17">
    <source>
        <dbReference type="EMBL" id="PKS09311.1"/>
    </source>
</evidence>
<comment type="similarity">
    <text evidence="3">Belongs to the ALG10 glucosyltransferase family.</text>
</comment>
<evidence type="ECO:0000256" key="15">
    <source>
        <dbReference type="SAM" id="MobiDB-lite"/>
    </source>
</evidence>
<organism evidence="17 18">
    <name type="scientific">Lomentospora prolificans</name>
    <dbReference type="NCBI Taxonomy" id="41688"/>
    <lineage>
        <taxon>Eukaryota</taxon>
        <taxon>Fungi</taxon>
        <taxon>Dikarya</taxon>
        <taxon>Ascomycota</taxon>
        <taxon>Pezizomycotina</taxon>
        <taxon>Sordariomycetes</taxon>
        <taxon>Hypocreomycetidae</taxon>
        <taxon>Microascales</taxon>
        <taxon>Microascaceae</taxon>
        <taxon>Lomentospora</taxon>
    </lineage>
</organism>
<gene>
    <name evidence="17" type="ORF">jhhlp_003925</name>
</gene>
<keyword evidence="6" id="KW-0328">Glycosyltransferase</keyword>
<dbReference type="PANTHER" id="PTHR12989:SF10">
    <property type="entry name" value="DOL-P-GLC:GLC(2)MAN(9)GLCNAC(2)-PP-DOL ALPHA-1,2-GLUCOSYLTRANSFERASE-RELATED"/>
    <property type="match status" value="1"/>
</dbReference>
<dbReference type="InterPro" id="IPR016900">
    <property type="entry name" value="Alg10"/>
</dbReference>
<proteinExistence type="inferred from homology"/>
<feature type="transmembrane region" description="Helical" evidence="16">
    <location>
        <begin position="261"/>
        <end position="280"/>
    </location>
</feature>
<protein>
    <recommendedName>
        <fullName evidence="5">Dol-P-Glc:Glc(2)Man(9)GlcNAc(2)-PP-Dol alpha-1,2-glucosyltransferase</fullName>
        <ecNumber evidence="4">2.4.1.256</ecNumber>
    </recommendedName>
    <alternativeName>
        <fullName evidence="12">Asparagine-linked glycosylation protein 10</fullName>
    </alternativeName>
</protein>
<dbReference type="Proteomes" id="UP000233524">
    <property type="component" value="Unassembled WGS sequence"/>
</dbReference>
<evidence type="ECO:0000256" key="2">
    <source>
        <dbReference type="ARBA" id="ARBA00004922"/>
    </source>
</evidence>
<evidence type="ECO:0000256" key="1">
    <source>
        <dbReference type="ARBA" id="ARBA00004477"/>
    </source>
</evidence>
<feature type="region of interest" description="Disordered" evidence="15">
    <location>
        <begin position="516"/>
        <end position="543"/>
    </location>
</feature>
<evidence type="ECO:0000256" key="8">
    <source>
        <dbReference type="ARBA" id="ARBA00022692"/>
    </source>
</evidence>
<feature type="transmembrane region" description="Helical" evidence="16">
    <location>
        <begin position="7"/>
        <end position="25"/>
    </location>
</feature>
<evidence type="ECO:0000256" key="16">
    <source>
        <dbReference type="SAM" id="Phobius"/>
    </source>
</evidence>
<dbReference type="PANTHER" id="PTHR12989">
    <property type="entry name" value="ALPHA-1,2-GLUCOSYLTRANSFERASE ALG10"/>
    <property type="match status" value="1"/>
</dbReference>
<dbReference type="OrthoDB" id="4769at2759"/>
<feature type="transmembrane region" description="Helical" evidence="16">
    <location>
        <begin position="467"/>
        <end position="486"/>
    </location>
</feature>
<sequence length="660" mass="73494">MFWVKQLLGIAVPPALLFVVGWFWLSLVSKYVPEPYLDEIFHIPQAQKYCEGKWAEWDDKITTPPGLYAVSVMASRVGLLGFQTACSPRTLRSVNVWCISLLGLVAATCRSRIERNLVGKMPSTRVMSLYSVHTGFNIALFPVLFFFSGLYYTDVMSTLVVLTAYSNHLNRLSRKQSSVLNDIWTVVLGLLSLTMRQTNVFWVVIYMGGMEAVHALKMLSPSNQGRISTETISERMRRIIHGYSHGSIHDLPLSQAWPDDAFFTVASLVIAVCANPLRVLRQVWPHVAIMAFFGAFVAWNGGVVLGDKSNHVATIHLAQMLYIWPLFAFFSVPIVSSVGFFLFDTVLGCASSSSVQAVTSTTNRPRSPQSRTTGTDTGSQAVFKRAKGAKDSPQQLSAFDSSEHTPGRTSGQSTLRLLLCAALATFCVIGALVVIKYNTIIHPFTLADNRHYMFYIFRYTIRRPGLFRYYLIFPYLISALLAYKVLTIGDDSTSHPVSAFNNHPYDPRSGLLGLSETNKASPKGPEKSAAASEISTLEEDDASQSTVPTSTAILLLLSTALSLVTAPLVEPRYFIIPWIMWRLLVPAWSTKKYVNAPRHIPVLGLLAKAGSQFDLRLPLETAWFVAINVATIAVFLLMPYQWRTEDGTLLDEGRLQRFMW</sequence>
<evidence type="ECO:0000256" key="14">
    <source>
        <dbReference type="ARBA" id="ARBA00048064"/>
    </source>
</evidence>
<comment type="function">
    <text evidence="13">Dol-P-Glc:Glc(2)Man(9)GlcNAc(2)-PP-Dol alpha-1,2-glucosyltransferase that operates in the biosynthetic pathway of dolichol-linked oligosaccharides, the glycan precursors employed in protein asparagine (N)-glycosylation. The assembly of dolichol-linked oligosaccharides begins on the cytosolic side of the endoplasmic reticulum membrane and finishes in its lumen. The sequential addition of sugars to dolichol pyrophosphate produces dolichol-linked oligosaccharides containing fourteen sugars, including two GlcNAcs, nine mannoses and three glucoses. Once assembled, the oligosaccharide is transferred from the lipid to nascent proteins by oligosaccharyltransferases. In the lumen of the endoplasmic reticulum, adds the third and last glucose residue from dolichyl phosphate glucose (Dol-P-Glc) onto the lipid-linked oligosaccharide intermediate Glc(2)Man(9)GlcNAc(2)-PP-Dol to produce Glc(3)Man(9)GlcNAc(2)-PP-Dol.</text>
</comment>
<feature type="compositionally biased region" description="Polar residues" evidence="15">
    <location>
        <begin position="363"/>
        <end position="380"/>
    </location>
</feature>
<keyword evidence="7" id="KW-0808">Transferase</keyword>